<dbReference type="EMBL" id="UZAM01014963">
    <property type="protein sequence ID" value="VDP36553.1"/>
    <property type="molecule type" value="Genomic_DNA"/>
</dbReference>
<evidence type="ECO:0000313" key="3">
    <source>
        <dbReference type="Proteomes" id="UP000270296"/>
    </source>
</evidence>
<accession>A0A183J587</accession>
<evidence type="ECO:0000313" key="2">
    <source>
        <dbReference type="EMBL" id="VDP36553.1"/>
    </source>
</evidence>
<dbReference type="GO" id="GO:1904294">
    <property type="term" value="P:positive regulation of ERAD pathway"/>
    <property type="evidence" value="ECO:0007669"/>
    <property type="project" value="TreeGrafter"/>
</dbReference>
<dbReference type="GO" id="GO:0034976">
    <property type="term" value="P:response to endoplasmic reticulum stress"/>
    <property type="evidence" value="ECO:0007669"/>
    <property type="project" value="TreeGrafter"/>
</dbReference>
<dbReference type="PANTHER" id="PTHR21650">
    <property type="entry name" value="MEMBRALIN/KINETOCHORE PROTEIN NUF2"/>
    <property type="match status" value="1"/>
</dbReference>
<reference evidence="4" key="1">
    <citation type="submission" date="2016-06" db="UniProtKB">
        <authorList>
            <consortium name="WormBaseParasite"/>
        </authorList>
    </citation>
    <scope>IDENTIFICATION</scope>
</reference>
<keyword evidence="1" id="KW-0812">Transmembrane</keyword>
<evidence type="ECO:0000256" key="1">
    <source>
        <dbReference type="SAM" id="Phobius"/>
    </source>
</evidence>
<dbReference type="GO" id="GO:0005783">
    <property type="term" value="C:endoplasmic reticulum"/>
    <property type="evidence" value="ECO:0007669"/>
    <property type="project" value="TreeGrafter"/>
</dbReference>
<dbReference type="OrthoDB" id="6779347at2759"/>
<dbReference type="AlphaFoldDB" id="A0A183J587"/>
<reference evidence="2 3" key="2">
    <citation type="submission" date="2018-11" db="EMBL/GenBank/DDBJ databases">
        <authorList>
            <consortium name="Pathogen Informatics"/>
        </authorList>
    </citation>
    <scope>NUCLEOTIDE SEQUENCE [LARGE SCALE GENOMIC DNA]</scope>
</reference>
<dbReference type="Proteomes" id="UP000270296">
    <property type="component" value="Unassembled WGS sequence"/>
</dbReference>
<keyword evidence="1" id="KW-1133">Transmembrane helix</keyword>
<sequence>MYNENGTEVYIEDFSSEPKATFTHTEEGFYDDAGFDEDRYALEYALEYGLLRLSLAARQKLKVPVMVVKLNSSKNTCFGDKFSRFLLNRFLGYDDIIMSSIKSFADEEEGKVRYTLPSKHKILGYVRNLVTGEHYRFEMVRMTRTSYIAAFFVMIIFVSVCQVERLEFSILKTRF</sequence>
<evidence type="ECO:0000313" key="4">
    <source>
        <dbReference type="WBParaSite" id="SBAD_0001141101-mRNA-1"/>
    </source>
</evidence>
<keyword evidence="1" id="KW-0472">Membrane</keyword>
<keyword evidence="3" id="KW-1185">Reference proteome</keyword>
<dbReference type="Pfam" id="PF09746">
    <property type="entry name" value="Membralin"/>
    <property type="match status" value="1"/>
</dbReference>
<protein>
    <submittedName>
        <fullName evidence="4">Protein kinase domain-containing protein</fullName>
    </submittedName>
</protein>
<name>A0A183J587_9BILA</name>
<gene>
    <name evidence="2" type="ORF">SBAD_LOCUS11035</name>
</gene>
<feature type="transmembrane region" description="Helical" evidence="1">
    <location>
        <begin position="146"/>
        <end position="165"/>
    </location>
</feature>
<proteinExistence type="predicted"/>
<organism evidence="4">
    <name type="scientific">Soboliphyme baturini</name>
    <dbReference type="NCBI Taxonomy" id="241478"/>
    <lineage>
        <taxon>Eukaryota</taxon>
        <taxon>Metazoa</taxon>
        <taxon>Ecdysozoa</taxon>
        <taxon>Nematoda</taxon>
        <taxon>Enoplea</taxon>
        <taxon>Dorylaimia</taxon>
        <taxon>Dioctophymatida</taxon>
        <taxon>Dioctophymatoidea</taxon>
        <taxon>Soboliphymatidae</taxon>
        <taxon>Soboliphyme</taxon>
    </lineage>
</organism>
<dbReference type="WBParaSite" id="SBAD_0001141101-mRNA-1">
    <property type="protein sequence ID" value="SBAD_0001141101-mRNA-1"/>
    <property type="gene ID" value="SBAD_0001141101"/>
</dbReference>
<dbReference type="PANTHER" id="PTHR21650:SF4">
    <property type="entry name" value="MEMBRALIN"/>
    <property type="match status" value="1"/>
</dbReference>
<dbReference type="InterPro" id="IPR019144">
    <property type="entry name" value="Membralin"/>
</dbReference>